<dbReference type="EMBL" id="BSOK01000048">
    <property type="protein sequence ID" value="GLR29788.1"/>
    <property type="molecule type" value="Genomic_DNA"/>
</dbReference>
<evidence type="ECO:0000256" key="2">
    <source>
        <dbReference type="RuleBase" id="RU362080"/>
    </source>
</evidence>
<dbReference type="Proteomes" id="UP000198501">
    <property type="component" value="Unassembled WGS sequence"/>
</dbReference>
<dbReference type="NCBIfam" id="TIGR01552">
    <property type="entry name" value="phd_fam"/>
    <property type="match status" value="1"/>
</dbReference>
<dbReference type="InterPro" id="IPR006442">
    <property type="entry name" value="Antitoxin_Phd/YefM"/>
</dbReference>
<comment type="function">
    <text evidence="2">Antitoxin component of a type II toxin-antitoxin (TA) system.</text>
</comment>
<comment type="similarity">
    <text evidence="1 2">Belongs to the phD/YefM antitoxin family.</text>
</comment>
<dbReference type="InterPro" id="IPR036165">
    <property type="entry name" value="YefM-like_sf"/>
</dbReference>
<keyword evidence="6" id="KW-1185">Reference proteome</keyword>
<name>A0A1G6ZHT6_9GAMM</name>
<dbReference type="PANTHER" id="PTHR33713:SF6">
    <property type="entry name" value="ANTITOXIN YEFM"/>
    <property type="match status" value="1"/>
</dbReference>
<evidence type="ECO:0000313" key="3">
    <source>
        <dbReference type="EMBL" id="GLR29788.1"/>
    </source>
</evidence>
<reference evidence="6" key="3">
    <citation type="journal article" date="2019" name="Int. J. Syst. Evol. Microbiol.">
        <title>The Global Catalogue of Microorganisms (GCM) 10K type strain sequencing project: providing services to taxonomists for standard genome sequencing and annotation.</title>
        <authorList>
            <consortium name="The Broad Institute Genomics Platform"/>
            <consortium name="The Broad Institute Genome Sequencing Center for Infectious Disease"/>
            <person name="Wu L."/>
            <person name="Ma J."/>
        </authorList>
    </citation>
    <scope>NUCLEOTIDE SEQUENCE [LARGE SCALE GENOMIC DNA]</scope>
    <source>
        <strain evidence="6">NBRC 103191</strain>
    </source>
</reference>
<reference evidence="4 5" key="2">
    <citation type="submission" date="2016-10" db="EMBL/GenBank/DDBJ databases">
        <authorList>
            <person name="de Groot N.N."/>
        </authorList>
    </citation>
    <scope>NUCLEOTIDE SEQUENCE [LARGE SCALE GENOMIC DNA]</scope>
    <source>
        <strain evidence="4 5">DSM 23406</strain>
    </source>
</reference>
<reference evidence="3" key="4">
    <citation type="submission" date="2023-01" db="EMBL/GenBank/DDBJ databases">
        <title>Draft genome sequence of Psychrobacter pacificensis strain NBRC 103191.</title>
        <authorList>
            <person name="Sun Q."/>
            <person name="Mori K."/>
        </authorList>
    </citation>
    <scope>NUCLEOTIDE SEQUENCE</scope>
    <source>
        <strain evidence="3">NBRC 103191</strain>
    </source>
</reference>
<evidence type="ECO:0000313" key="4">
    <source>
        <dbReference type="EMBL" id="SDE01355.1"/>
    </source>
</evidence>
<protein>
    <recommendedName>
        <fullName evidence="2">Antitoxin</fullName>
    </recommendedName>
</protein>
<dbReference type="AlphaFoldDB" id="A0A1G6ZHT6"/>
<accession>A0A1G6ZHT6</accession>
<dbReference type="Gene3D" id="3.40.1620.10">
    <property type="entry name" value="YefM-like domain"/>
    <property type="match status" value="1"/>
</dbReference>
<dbReference type="InterPro" id="IPR051405">
    <property type="entry name" value="phD/YefM_antitoxin"/>
</dbReference>
<reference evidence="3" key="1">
    <citation type="journal article" date="2014" name="Int. J. Syst. Evol. Microbiol.">
        <title>Complete genome of a new Firmicutes species belonging to the dominant human colonic microbiota ('Ruminococcus bicirculans') reveals two chromosomes and a selective capacity to utilize plant glucans.</title>
        <authorList>
            <consortium name="NISC Comparative Sequencing Program"/>
            <person name="Wegmann U."/>
            <person name="Louis P."/>
            <person name="Goesmann A."/>
            <person name="Henrissat B."/>
            <person name="Duncan S.H."/>
            <person name="Flint H.J."/>
        </authorList>
    </citation>
    <scope>NUCLEOTIDE SEQUENCE</scope>
    <source>
        <strain evidence="3">NBRC 103191</strain>
    </source>
</reference>
<evidence type="ECO:0000313" key="6">
    <source>
        <dbReference type="Proteomes" id="UP001156645"/>
    </source>
</evidence>
<sequence length="79" mass="8723">MKVISFTDANKDFKAVLDTVNDGTDAVVINRQNDNDAVVMSSAHYNGLMETLYLLKSSANAAHLAKSIEQYRSKSRITD</sequence>
<organism evidence="4 5">
    <name type="scientific">Psychrobacter pacificensis</name>
    <dbReference type="NCBI Taxonomy" id="112002"/>
    <lineage>
        <taxon>Bacteria</taxon>
        <taxon>Pseudomonadati</taxon>
        <taxon>Pseudomonadota</taxon>
        <taxon>Gammaproteobacteria</taxon>
        <taxon>Moraxellales</taxon>
        <taxon>Moraxellaceae</taxon>
        <taxon>Psychrobacter</taxon>
    </lineage>
</organism>
<dbReference type="RefSeq" id="WP_093070906.1">
    <property type="nucleotide sequence ID" value="NZ_BSOK01000048.1"/>
</dbReference>
<dbReference type="SUPFAM" id="SSF143120">
    <property type="entry name" value="YefM-like"/>
    <property type="match status" value="1"/>
</dbReference>
<evidence type="ECO:0000313" key="5">
    <source>
        <dbReference type="Proteomes" id="UP000198501"/>
    </source>
</evidence>
<dbReference type="Pfam" id="PF02604">
    <property type="entry name" value="PhdYeFM_antitox"/>
    <property type="match status" value="1"/>
</dbReference>
<dbReference type="Gene3D" id="6.10.250.330">
    <property type="match status" value="1"/>
</dbReference>
<proteinExistence type="inferred from homology"/>
<dbReference type="EMBL" id="FNAL01000017">
    <property type="protein sequence ID" value="SDE01355.1"/>
    <property type="molecule type" value="Genomic_DNA"/>
</dbReference>
<gene>
    <name evidence="3" type="ORF">GCM10007915_20270</name>
    <name evidence="4" type="ORF">SAMN05660405_02049</name>
</gene>
<dbReference type="Proteomes" id="UP001156645">
    <property type="component" value="Unassembled WGS sequence"/>
</dbReference>
<evidence type="ECO:0000256" key="1">
    <source>
        <dbReference type="ARBA" id="ARBA00009981"/>
    </source>
</evidence>
<dbReference type="PANTHER" id="PTHR33713">
    <property type="entry name" value="ANTITOXIN YAFN-RELATED"/>
    <property type="match status" value="1"/>
</dbReference>